<evidence type="ECO:0000313" key="3">
    <source>
        <dbReference type="Proteomes" id="UP001157091"/>
    </source>
</evidence>
<gene>
    <name evidence="2" type="ORF">GCM10025864_41910</name>
</gene>
<keyword evidence="3" id="KW-1185">Reference proteome</keyword>
<sequence length="74" mass="7547">MLLHPAAWEVDDALRSGPDGARLLVGADAVHRQLVAWLAALGLGPGAVRADDAGPSAERTPGEPATGRTEEVAP</sequence>
<organism evidence="2 3">
    <name type="scientific">Luteimicrobium album</name>
    <dbReference type="NCBI Taxonomy" id="1054550"/>
    <lineage>
        <taxon>Bacteria</taxon>
        <taxon>Bacillati</taxon>
        <taxon>Actinomycetota</taxon>
        <taxon>Actinomycetes</taxon>
        <taxon>Micrococcales</taxon>
        <taxon>Luteimicrobium</taxon>
    </lineage>
</organism>
<feature type="region of interest" description="Disordered" evidence="1">
    <location>
        <begin position="46"/>
        <end position="74"/>
    </location>
</feature>
<comment type="caution">
    <text evidence="2">The sequence shown here is derived from an EMBL/GenBank/DDBJ whole genome shotgun (WGS) entry which is preliminary data.</text>
</comment>
<dbReference type="EMBL" id="BSUK01000001">
    <property type="protein sequence ID" value="GMA26432.1"/>
    <property type="molecule type" value="Genomic_DNA"/>
</dbReference>
<protein>
    <submittedName>
        <fullName evidence="2">Uncharacterized protein</fullName>
    </submittedName>
</protein>
<proteinExistence type="predicted"/>
<name>A0ABQ6I880_9MICO</name>
<accession>A0ABQ6I880</accession>
<dbReference type="Proteomes" id="UP001157091">
    <property type="component" value="Unassembled WGS sequence"/>
</dbReference>
<evidence type="ECO:0000256" key="1">
    <source>
        <dbReference type="SAM" id="MobiDB-lite"/>
    </source>
</evidence>
<evidence type="ECO:0000313" key="2">
    <source>
        <dbReference type="EMBL" id="GMA26432.1"/>
    </source>
</evidence>
<reference evidence="3" key="1">
    <citation type="journal article" date="2019" name="Int. J. Syst. Evol. Microbiol.">
        <title>The Global Catalogue of Microorganisms (GCM) 10K type strain sequencing project: providing services to taxonomists for standard genome sequencing and annotation.</title>
        <authorList>
            <consortium name="The Broad Institute Genomics Platform"/>
            <consortium name="The Broad Institute Genome Sequencing Center for Infectious Disease"/>
            <person name="Wu L."/>
            <person name="Ma J."/>
        </authorList>
    </citation>
    <scope>NUCLEOTIDE SEQUENCE [LARGE SCALE GENOMIC DNA]</scope>
    <source>
        <strain evidence="3">NBRC 106348</strain>
    </source>
</reference>